<feature type="region of interest" description="Disordered" evidence="1">
    <location>
        <begin position="51"/>
        <end position="76"/>
    </location>
</feature>
<evidence type="ECO:0000256" key="1">
    <source>
        <dbReference type="SAM" id="MobiDB-lite"/>
    </source>
</evidence>
<accession>A0ABP5B0N5</accession>
<dbReference type="RefSeq" id="WP_248148818.1">
    <property type="nucleotide sequence ID" value="NZ_BAAAOF010000004.1"/>
</dbReference>
<dbReference type="Proteomes" id="UP001501343">
    <property type="component" value="Unassembled WGS sequence"/>
</dbReference>
<reference evidence="4" key="1">
    <citation type="journal article" date="2019" name="Int. J. Syst. Evol. Microbiol.">
        <title>The Global Catalogue of Microorganisms (GCM) 10K type strain sequencing project: providing services to taxonomists for standard genome sequencing and annotation.</title>
        <authorList>
            <consortium name="The Broad Institute Genomics Platform"/>
            <consortium name="The Broad Institute Genome Sequencing Center for Infectious Disease"/>
            <person name="Wu L."/>
            <person name="Ma J."/>
        </authorList>
    </citation>
    <scope>NUCLEOTIDE SEQUENCE [LARGE SCALE GENOMIC DNA]</scope>
    <source>
        <strain evidence="4">JCM 14900</strain>
    </source>
</reference>
<dbReference type="EMBL" id="BAAAOF010000004">
    <property type="protein sequence ID" value="GAA1928165.1"/>
    <property type="molecule type" value="Genomic_DNA"/>
</dbReference>
<evidence type="ECO:0000313" key="4">
    <source>
        <dbReference type="Proteomes" id="UP001501343"/>
    </source>
</evidence>
<sequence length="333" mass="34720">MALFSRRSKDAQPEQPSPEPVDHSVQEAAAAAVAETTSAASVGISMSSFRGLGGQTPTASAPAAPPRRTPDETVPGLKDNVLLRDSLSRYPDQPQSADLMDLARQVLQGHLFLRVRGDAQALMSEGKPLPLASITLGEHRFAVAFSSGKALADSIRADGDTATSAMGQPALLVLRNVLASDASGLAIDPSSGPARAILPRELIEKMLAALDEGLTIKTLLAGERTDATTAAVADAMTRVPLWVAVNRPAEGDGRIGVAEGRAPDGSRFLEVYSHPLEVVAMGRGDTAAPLSGARIASALRADEGLAGVIVDPRGPWMRLSREHLATLLALDPD</sequence>
<name>A0ABP5B0N5_9MICO</name>
<keyword evidence="4" id="KW-1185">Reference proteome</keyword>
<comment type="caution">
    <text evidence="3">The sequence shown here is derived from an EMBL/GenBank/DDBJ whole genome shotgun (WGS) entry which is preliminary data.</text>
</comment>
<feature type="region of interest" description="Disordered" evidence="1">
    <location>
        <begin position="1"/>
        <end position="32"/>
    </location>
</feature>
<protein>
    <recommendedName>
        <fullName evidence="2">SseB protein N-terminal domain-containing protein</fullName>
    </recommendedName>
</protein>
<gene>
    <name evidence="3" type="ORF">GCM10009775_20300</name>
</gene>
<evidence type="ECO:0000259" key="2">
    <source>
        <dbReference type="Pfam" id="PF07179"/>
    </source>
</evidence>
<proteinExistence type="predicted"/>
<dbReference type="Pfam" id="PF07179">
    <property type="entry name" value="SseB"/>
    <property type="match status" value="1"/>
</dbReference>
<evidence type="ECO:0000313" key="3">
    <source>
        <dbReference type="EMBL" id="GAA1928165.1"/>
    </source>
</evidence>
<organism evidence="3 4">
    <name type="scientific">Microbacterium aoyamense</name>
    <dbReference type="NCBI Taxonomy" id="344166"/>
    <lineage>
        <taxon>Bacteria</taxon>
        <taxon>Bacillati</taxon>
        <taxon>Actinomycetota</taxon>
        <taxon>Actinomycetes</taxon>
        <taxon>Micrococcales</taxon>
        <taxon>Microbacteriaceae</taxon>
        <taxon>Microbacterium</taxon>
    </lineage>
</organism>
<dbReference type="InterPro" id="IPR009839">
    <property type="entry name" value="SseB_N"/>
</dbReference>
<feature type="domain" description="SseB protein N-terminal" evidence="2">
    <location>
        <begin position="220"/>
        <end position="325"/>
    </location>
</feature>